<comment type="caution">
    <text evidence="1">The sequence shown here is derived from an EMBL/GenBank/DDBJ whole genome shotgun (WGS) entry which is preliminary data.</text>
</comment>
<proteinExistence type="predicted"/>
<keyword evidence="2" id="KW-1185">Reference proteome</keyword>
<evidence type="ECO:0000313" key="1">
    <source>
        <dbReference type="EMBL" id="GMS92930.1"/>
    </source>
</evidence>
<reference evidence="1" key="1">
    <citation type="submission" date="2023-10" db="EMBL/GenBank/DDBJ databases">
        <title>Genome assembly of Pristionchus species.</title>
        <authorList>
            <person name="Yoshida K."/>
            <person name="Sommer R.J."/>
        </authorList>
    </citation>
    <scope>NUCLEOTIDE SEQUENCE</scope>
    <source>
        <strain evidence="1">RS0144</strain>
    </source>
</reference>
<evidence type="ECO:0000313" key="2">
    <source>
        <dbReference type="Proteomes" id="UP001432027"/>
    </source>
</evidence>
<dbReference type="AlphaFoldDB" id="A0AAV5TBJ3"/>
<evidence type="ECO:0008006" key="3">
    <source>
        <dbReference type="Google" id="ProtNLM"/>
    </source>
</evidence>
<dbReference type="EMBL" id="BTSX01000004">
    <property type="protein sequence ID" value="GMS92930.1"/>
    <property type="molecule type" value="Genomic_DNA"/>
</dbReference>
<dbReference type="Proteomes" id="UP001432027">
    <property type="component" value="Unassembled WGS sequence"/>
</dbReference>
<feature type="non-terminal residue" evidence="1">
    <location>
        <position position="1"/>
    </location>
</feature>
<name>A0AAV5TBJ3_9BILA</name>
<gene>
    <name evidence="1" type="ORF">PENTCL1PPCAC_15105</name>
</gene>
<protein>
    <recommendedName>
        <fullName evidence="3">Sushi domain-containing protein</fullName>
    </recommendedName>
</protein>
<accession>A0AAV5TBJ3</accession>
<organism evidence="1 2">
    <name type="scientific">Pristionchus entomophagus</name>
    <dbReference type="NCBI Taxonomy" id="358040"/>
    <lineage>
        <taxon>Eukaryota</taxon>
        <taxon>Metazoa</taxon>
        <taxon>Ecdysozoa</taxon>
        <taxon>Nematoda</taxon>
        <taxon>Chromadorea</taxon>
        <taxon>Rhabditida</taxon>
        <taxon>Rhabditina</taxon>
        <taxon>Diplogasteromorpha</taxon>
        <taxon>Diplogasteroidea</taxon>
        <taxon>Neodiplogasteridae</taxon>
        <taxon>Pristionchus</taxon>
    </lineage>
</organism>
<sequence>VLNNTDTYCSDTQDLYYFGGGVVGNLTCDGLSWAGTKGNKIPAGQKVYCQSLQTTTYTSTTTAKPCKPIVYADNVSPCPNCVPPIQSEKAADCPINTVFYASYQETTVGGNMTCVKGSWKNADGNSFNGIKMYCAPVKPLCEVMVYEPPPQPCDDCIPPSSLGSTRTACAEKYNLLSDDIVIGNLRCAEGGSWTSSNGKSFPPGLKDQRRVTTIQPSPESSWQLSTSRRFHEIVYQRVDCRNIRVTENNIEYGNNEVTT</sequence>